<proteinExistence type="predicted"/>
<sequence>MADFLIVRGTDHVVLGVRWTGLTVVAGPDGPALRADAADARLVLTFPPQHVGEEISTPGIPAPEYRPDGQVVGELPHTVPVWRARLSGPSTIAVHVVAETLIPLTVTGLLSAAAGRPLLTSPSAGPDDTVLELPWRLRSVPDVEVRAVHAGDPQTVQDVSGLWRTRLLAGDAGPRLLPIDPVFAQFEDPFHLPIGEAQRAMIVGNGAAPTSRLELSALGATTAINATWPNLDWEQRVVLGRDMKVRLVARGVLYPLGHRAEYVEYTERVVDPDLDGAAVLRQVRALTITEPLRQPPSDPTLRRWFPFDDVVITRRVFTGLTIPAWLPDEATPRYFRPVIGVDPVRFPIECHTALGPVLTQVPLLFVSGDVLADPGLAEELALVYGRQSAALPGVAVDLVRAAQPAEGDVHEVHALALTGTRDADTFRPVLAGVEVALPALRSLTGDTAQRTVAFTQQYLDTGTATDVVFKVEGPAIRLGFADRADKSGALVTPNFAADALSRLHGPVNLSALPAPATGLINPAALFGSDATVLGFPLSDLLTELRVPPQVTSLLAPGRPPTVRMLWQNVKLRSIGPFVANPRSQVDLSVELRPDGGVTTCVVRDFALVFPPGPTALLRLDFGSITYTQRTGEQPDLAVRGLDATFLGTLQLLEELQNAVDLGAAGQLLDVTPSGITVRYAVPVPAVSAGAFVLRNIVLRVAVEVPFDDRPVSVSVSFAERRTPFALSVLMFGGGGYIEIAFDRDGLKRLEAALEFGAIVAIDFLVASGEVHALGGVRFALEPDRSVTLTGYLRVGGCVEVLGLVSVSIEMRIELAYQSARKALVGRASIVVEIDLTLWSDSVEIDSGEWVLAGGSTQERPVGLVAGPRAEADADLERWQSYRAAFAHDSRGGNP</sequence>
<reference evidence="2" key="1">
    <citation type="submission" date="2017-07" db="EMBL/GenBank/DDBJ databases">
        <title>Comparative genome mining reveals phylogenetic distribution patterns of secondary metabolites in Amycolatopsis.</title>
        <authorList>
            <person name="Adamek M."/>
            <person name="Alanjary M."/>
            <person name="Sales-Ortells H."/>
            <person name="Goodfellow M."/>
            <person name="Bull A.T."/>
            <person name="Kalinowski J."/>
            <person name="Ziemert N."/>
        </authorList>
    </citation>
    <scope>NUCLEOTIDE SEQUENCE [LARGE SCALE GENOMIC DNA]</scope>
    <source>
        <strain evidence="2">H5</strain>
    </source>
</reference>
<gene>
    <name evidence="1" type="ORF">CF165_08755</name>
</gene>
<evidence type="ECO:0000313" key="1">
    <source>
        <dbReference type="EMBL" id="OXM69589.1"/>
    </source>
</evidence>
<comment type="caution">
    <text evidence="1">The sequence shown here is derived from an EMBL/GenBank/DDBJ whole genome shotgun (WGS) entry which is preliminary data.</text>
</comment>
<name>A0A229TFR6_9PSEU</name>
<dbReference type="EMBL" id="NMUL01000007">
    <property type="protein sequence ID" value="OXM69589.1"/>
    <property type="molecule type" value="Genomic_DNA"/>
</dbReference>
<keyword evidence="2" id="KW-1185">Reference proteome</keyword>
<dbReference type="RefSeq" id="WP_093946914.1">
    <property type="nucleotide sequence ID" value="NZ_NMUL01000007.1"/>
</dbReference>
<organism evidence="1 2">
    <name type="scientific">Amycolatopsis vastitatis</name>
    <dbReference type="NCBI Taxonomy" id="1905142"/>
    <lineage>
        <taxon>Bacteria</taxon>
        <taxon>Bacillati</taxon>
        <taxon>Actinomycetota</taxon>
        <taxon>Actinomycetes</taxon>
        <taxon>Pseudonocardiales</taxon>
        <taxon>Pseudonocardiaceae</taxon>
        <taxon>Amycolatopsis</taxon>
    </lineage>
</organism>
<accession>A0A229TFR6</accession>
<protein>
    <submittedName>
        <fullName evidence="1">Uncharacterized protein</fullName>
    </submittedName>
</protein>
<dbReference type="Proteomes" id="UP000215199">
    <property type="component" value="Unassembled WGS sequence"/>
</dbReference>
<dbReference type="OrthoDB" id="516973at2"/>
<dbReference type="AlphaFoldDB" id="A0A229TFR6"/>
<evidence type="ECO:0000313" key="2">
    <source>
        <dbReference type="Proteomes" id="UP000215199"/>
    </source>
</evidence>